<comment type="caution">
    <text evidence="2">The sequence shown here is derived from an EMBL/GenBank/DDBJ whole genome shotgun (WGS) entry which is preliminary data.</text>
</comment>
<dbReference type="EMBL" id="WXEW01000011">
    <property type="protein sequence ID" value="NAS26448.1"/>
    <property type="molecule type" value="Genomic_DNA"/>
</dbReference>
<accession>A0A7C9JC00</accession>
<proteinExistence type="predicted"/>
<evidence type="ECO:0000256" key="1">
    <source>
        <dbReference type="SAM" id="SignalP"/>
    </source>
</evidence>
<keyword evidence="1" id="KW-0732">Signal</keyword>
<dbReference type="Proteomes" id="UP000479526">
    <property type="component" value="Unassembled WGS sequence"/>
</dbReference>
<organism evidence="2 3">
    <name type="scientific">Herbidospora solisilvae</name>
    <dbReference type="NCBI Taxonomy" id="2696284"/>
    <lineage>
        <taxon>Bacteria</taxon>
        <taxon>Bacillati</taxon>
        <taxon>Actinomycetota</taxon>
        <taxon>Actinomycetes</taxon>
        <taxon>Streptosporangiales</taxon>
        <taxon>Streptosporangiaceae</taxon>
        <taxon>Herbidospora</taxon>
    </lineage>
</organism>
<evidence type="ECO:0000313" key="2">
    <source>
        <dbReference type="EMBL" id="NAS26448.1"/>
    </source>
</evidence>
<sequence>MISRTLAAAAAGLILAALVPSPAAAAPGTKSVHLRNGLTVKIPATWKVYKVAKDYTRVVTGSCPTAGTRNFGYRDSGCRSFWVFGPAAIRVGHETFNAYEPSRPYSPATDVGPCVYDKKLWMGSFKTKPAVKGYRLVGAGHNAHYREWKGSCMYGPPKYDYAGGFTQREWYLPTSKILIVDQWKTPGLATILRTSTWN</sequence>
<keyword evidence="3" id="KW-1185">Reference proteome</keyword>
<name>A0A7C9JC00_9ACTN</name>
<evidence type="ECO:0000313" key="3">
    <source>
        <dbReference type="Proteomes" id="UP000479526"/>
    </source>
</evidence>
<feature type="chain" id="PRO_5029001225" description="Secreted protein" evidence="1">
    <location>
        <begin position="26"/>
        <end position="198"/>
    </location>
</feature>
<dbReference type="AlphaFoldDB" id="A0A7C9JC00"/>
<reference evidence="2 3" key="1">
    <citation type="submission" date="2020-01" db="EMBL/GenBank/DDBJ databases">
        <title>Herbidospora sp. NEAU-GS84 nov., a novel actinomycete isolated from soil.</title>
        <authorList>
            <person name="Han L."/>
        </authorList>
    </citation>
    <scope>NUCLEOTIDE SEQUENCE [LARGE SCALE GENOMIC DNA]</scope>
    <source>
        <strain evidence="2 3">NEAU-GS84</strain>
    </source>
</reference>
<protein>
    <recommendedName>
        <fullName evidence="4">Secreted protein</fullName>
    </recommendedName>
</protein>
<feature type="signal peptide" evidence="1">
    <location>
        <begin position="1"/>
        <end position="25"/>
    </location>
</feature>
<dbReference type="RefSeq" id="WP_161483461.1">
    <property type="nucleotide sequence ID" value="NZ_WXEW01000011.1"/>
</dbReference>
<evidence type="ECO:0008006" key="4">
    <source>
        <dbReference type="Google" id="ProtNLM"/>
    </source>
</evidence>
<gene>
    <name evidence="2" type="ORF">GT755_32840</name>
</gene>